<name>A0AAW3JUK5_9FIRM</name>
<dbReference type="EMBL" id="LLKB01000001">
    <property type="protein sequence ID" value="KQC86010.1"/>
    <property type="molecule type" value="Genomic_DNA"/>
</dbReference>
<evidence type="ECO:0000313" key="1">
    <source>
        <dbReference type="EMBL" id="KQC86010.1"/>
    </source>
</evidence>
<reference evidence="1 2" key="1">
    <citation type="submission" date="2015-10" db="EMBL/GenBank/DDBJ databases">
        <title>Butyribacter intestini gen. nov., sp. nov., a butyric acid-producing bacterium of the family Lachnospiraceae isolated from the human faeces.</title>
        <authorList>
            <person name="Zou Y."/>
            <person name="Xue W."/>
            <person name="Luo G."/>
            <person name="Lv M."/>
        </authorList>
    </citation>
    <scope>NUCLEOTIDE SEQUENCE [LARGE SCALE GENOMIC DNA]</scope>
    <source>
        <strain evidence="1 2">TF01-11</strain>
    </source>
</reference>
<keyword evidence="2" id="KW-1185">Reference proteome</keyword>
<comment type="caution">
    <text evidence="1">The sequence shown here is derived from an EMBL/GenBank/DDBJ whole genome shotgun (WGS) entry which is preliminary data.</text>
</comment>
<evidence type="ECO:0000313" key="2">
    <source>
        <dbReference type="Proteomes" id="UP000050833"/>
    </source>
</evidence>
<proteinExistence type="predicted"/>
<dbReference type="RefSeq" id="WP_055941171.1">
    <property type="nucleotide sequence ID" value="NZ_LLKB01000001.1"/>
</dbReference>
<sequence length="158" mass="18443">MKLNNIYPAPEVTRAEREVIMCQVITFPTNRIEHTNAYKNLRVFFDMCDSPESCKFYLETVESLASDEYITTAETLTLRRVGRQKYKELSSPQKTDDIQARISHYGTHYYIDTTLDLKGRGITLLETERDGNKKYRVTLKAFEKLESQYNISPKNLLD</sequence>
<protein>
    <submittedName>
        <fullName evidence="1">Uncharacterized protein</fullName>
    </submittedName>
</protein>
<organism evidence="1 2">
    <name type="scientific">Butyribacter intestini</name>
    <dbReference type="NCBI Taxonomy" id="1703332"/>
    <lineage>
        <taxon>Bacteria</taxon>
        <taxon>Bacillati</taxon>
        <taxon>Bacillota</taxon>
        <taxon>Clostridia</taxon>
        <taxon>Lachnospirales</taxon>
        <taxon>Lachnospiraceae</taxon>
        <taxon>Butyribacter</taxon>
    </lineage>
</organism>
<accession>A0AAW3JUK5</accession>
<dbReference type="AlphaFoldDB" id="A0AAW3JUK5"/>
<dbReference type="Proteomes" id="UP000050833">
    <property type="component" value="Unassembled WGS sequence"/>
</dbReference>
<gene>
    <name evidence="1" type="ORF">APZ18_02110</name>
</gene>